<dbReference type="Pfam" id="PF00383">
    <property type="entry name" value="dCMP_cyt_deam_1"/>
    <property type="match status" value="1"/>
</dbReference>
<proteinExistence type="predicted"/>
<dbReference type="Proteomes" id="UP000583752">
    <property type="component" value="Unassembled WGS sequence"/>
</dbReference>
<name>A0A848HLH2_9BURK</name>
<dbReference type="AlphaFoldDB" id="A0A848HLH2"/>
<accession>A0A848HLH2</accession>
<keyword evidence="3" id="KW-1185">Reference proteome</keyword>
<evidence type="ECO:0000313" key="3">
    <source>
        <dbReference type="Proteomes" id="UP000583752"/>
    </source>
</evidence>
<dbReference type="PROSITE" id="PS51747">
    <property type="entry name" value="CYT_DCMP_DEAMINASES_2"/>
    <property type="match status" value="1"/>
</dbReference>
<sequence length="140" mass="15695">MPIKKTGRNLSYCFKSEYNALTEEKNQVHTRSLHAEENAFLQLSKYGSHGIFGGVLFTTARPCELCSKKAYQLGISRIYYVDPYPGIAVRHVLMGGENPPKLLLFYGAIGRAFHKLYNPILAYKDELATLVPPIEADVLS</sequence>
<dbReference type="SUPFAM" id="SSF53927">
    <property type="entry name" value="Cytidine deaminase-like"/>
    <property type="match status" value="1"/>
</dbReference>
<dbReference type="Gene3D" id="3.40.140.10">
    <property type="entry name" value="Cytidine Deaminase, domain 2"/>
    <property type="match status" value="1"/>
</dbReference>
<gene>
    <name evidence="2" type="ORF">HHL21_07810</name>
</gene>
<dbReference type="RefSeq" id="WP_169464734.1">
    <property type="nucleotide sequence ID" value="NZ_JABBGG010000003.1"/>
</dbReference>
<dbReference type="EMBL" id="JABBGG010000003">
    <property type="protein sequence ID" value="NML60989.1"/>
    <property type="molecule type" value="Genomic_DNA"/>
</dbReference>
<reference evidence="2 3" key="1">
    <citation type="submission" date="2020-04" db="EMBL/GenBank/DDBJ databases">
        <title>Massilia sp. RP-1-19 isolated from soil.</title>
        <authorList>
            <person name="Dahal R.H."/>
        </authorList>
    </citation>
    <scope>NUCLEOTIDE SEQUENCE [LARGE SCALE GENOMIC DNA]</scope>
    <source>
        <strain evidence="2 3">RP-1-19</strain>
    </source>
</reference>
<protein>
    <recommendedName>
        <fullName evidence="1">CMP/dCMP-type deaminase domain-containing protein</fullName>
    </recommendedName>
</protein>
<dbReference type="GO" id="GO:0003824">
    <property type="term" value="F:catalytic activity"/>
    <property type="evidence" value="ECO:0007669"/>
    <property type="project" value="InterPro"/>
</dbReference>
<feature type="domain" description="CMP/dCMP-type deaminase" evidence="1">
    <location>
        <begin position="1"/>
        <end position="100"/>
    </location>
</feature>
<evidence type="ECO:0000259" key="1">
    <source>
        <dbReference type="PROSITE" id="PS51747"/>
    </source>
</evidence>
<comment type="caution">
    <text evidence="2">The sequence shown here is derived from an EMBL/GenBank/DDBJ whole genome shotgun (WGS) entry which is preliminary data.</text>
</comment>
<dbReference type="InterPro" id="IPR016193">
    <property type="entry name" value="Cytidine_deaminase-like"/>
</dbReference>
<dbReference type="InterPro" id="IPR002125">
    <property type="entry name" value="CMP_dCMP_dom"/>
</dbReference>
<organism evidence="2 3">
    <name type="scientific">Massilia polaris</name>
    <dbReference type="NCBI Taxonomy" id="2728846"/>
    <lineage>
        <taxon>Bacteria</taxon>
        <taxon>Pseudomonadati</taxon>
        <taxon>Pseudomonadota</taxon>
        <taxon>Betaproteobacteria</taxon>
        <taxon>Burkholderiales</taxon>
        <taxon>Oxalobacteraceae</taxon>
        <taxon>Telluria group</taxon>
        <taxon>Massilia</taxon>
    </lineage>
</organism>
<evidence type="ECO:0000313" key="2">
    <source>
        <dbReference type="EMBL" id="NML60989.1"/>
    </source>
</evidence>